<comment type="caution">
    <text evidence="7">The sequence shown here is derived from an EMBL/GenBank/DDBJ whole genome shotgun (WGS) entry which is preliminary data.</text>
</comment>
<dbReference type="SUPFAM" id="SSF54928">
    <property type="entry name" value="RNA-binding domain, RBD"/>
    <property type="match status" value="1"/>
</dbReference>
<dbReference type="InterPro" id="IPR000504">
    <property type="entry name" value="RRM_dom"/>
</dbReference>
<evidence type="ECO:0000313" key="8">
    <source>
        <dbReference type="Proteomes" id="UP000499080"/>
    </source>
</evidence>
<name>A0A4Y2EBL8_ARAVE</name>
<dbReference type="AlphaFoldDB" id="A0A4Y2EBL8"/>
<comment type="subcellular location">
    <subcellularLocation>
        <location evidence="1">Nucleus</location>
        <location evidence="1">Nucleolus</location>
    </subcellularLocation>
</comment>
<dbReference type="Pfam" id="PF00076">
    <property type="entry name" value="RRM_1"/>
    <property type="match status" value="1"/>
</dbReference>
<gene>
    <name evidence="7" type="primary">nifk</name>
    <name evidence="7" type="ORF">AVEN_207461_1</name>
</gene>
<reference evidence="7 8" key="1">
    <citation type="journal article" date="2019" name="Sci. Rep.">
        <title>Orb-weaving spider Araneus ventricosus genome elucidates the spidroin gene catalogue.</title>
        <authorList>
            <person name="Kono N."/>
            <person name="Nakamura H."/>
            <person name="Ohtoshi R."/>
            <person name="Moran D.A.P."/>
            <person name="Shinohara A."/>
            <person name="Yoshida Y."/>
            <person name="Fujiwara M."/>
            <person name="Mori M."/>
            <person name="Tomita M."/>
            <person name="Arakawa K."/>
        </authorList>
    </citation>
    <scope>NUCLEOTIDE SEQUENCE [LARGE SCALE GENOMIC DNA]</scope>
</reference>
<evidence type="ECO:0000256" key="4">
    <source>
        <dbReference type="PROSITE-ProRule" id="PRU00176"/>
    </source>
</evidence>
<feature type="region of interest" description="Disordered" evidence="5">
    <location>
        <begin position="138"/>
        <end position="162"/>
    </location>
</feature>
<evidence type="ECO:0000256" key="1">
    <source>
        <dbReference type="ARBA" id="ARBA00004604"/>
    </source>
</evidence>
<organism evidence="7 8">
    <name type="scientific">Araneus ventricosus</name>
    <name type="common">Orbweaver spider</name>
    <name type="synonym">Epeira ventricosa</name>
    <dbReference type="NCBI Taxonomy" id="182803"/>
    <lineage>
        <taxon>Eukaryota</taxon>
        <taxon>Metazoa</taxon>
        <taxon>Ecdysozoa</taxon>
        <taxon>Arthropoda</taxon>
        <taxon>Chelicerata</taxon>
        <taxon>Arachnida</taxon>
        <taxon>Araneae</taxon>
        <taxon>Araneomorphae</taxon>
        <taxon>Entelegynae</taxon>
        <taxon>Araneoidea</taxon>
        <taxon>Araneidae</taxon>
        <taxon>Araneus</taxon>
    </lineage>
</organism>
<accession>A0A4Y2EBL8</accession>
<dbReference type="CDD" id="cd12307">
    <property type="entry name" value="RRM_NIFK_like"/>
    <property type="match status" value="1"/>
</dbReference>
<dbReference type="GO" id="GO:0005730">
    <property type="term" value="C:nucleolus"/>
    <property type="evidence" value="ECO:0007669"/>
    <property type="project" value="UniProtKB-SubCell"/>
</dbReference>
<dbReference type="InterPro" id="IPR035979">
    <property type="entry name" value="RBD_domain_sf"/>
</dbReference>
<feature type="region of interest" description="Disordered" evidence="5">
    <location>
        <begin position="1"/>
        <end position="35"/>
    </location>
</feature>
<evidence type="ECO:0000256" key="3">
    <source>
        <dbReference type="ARBA" id="ARBA00023242"/>
    </source>
</evidence>
<keyword evidence="3" id="KW-0539">Nucleus</keyword>
<evidence type="ECO:0000256" key="5">
    <source>
        <dbReference type="SAM" id="MobiDB-lite"/>
    </source>
</evidence>
<evidence type="ECO:0000313" key="7">
    <source>
        <dbReference type="EMBL" id="GBM25689.1"/>
    </source>
</evidence>
<sequence>MMNSFVENVRRKIKTPAKNSEDKPKKSKKAKKKIVPEDSSPGVIYVGHIPHGFYETEMKAYFSQFGKILRLRVARSRKTGKAKGFAFIEFQSEEVAKIAAEAMNNYLFFEKLLKCEFIPAEKVNPNVFKGWKGPLLSSDHNRRVHNRPKTSEEKTKSKDRRMKRLKKLQSFLDKKEIDFKVESVFPQEK</sequence>
<feature type="domain" description="RRM" evidence="6">
    <location>
        <begin position="42"/>
        <end position="120"/>
    </location>
</feature>
<keyword evidence="8" id="KW-1185">Reference proteome</keyword>
<dbReference type="PANTHER" id="PTHR46754">
    <property type="entry name" value="MKI67 FHA DOMAIN-INTERACTING NUCLEOLAR PHOSPHOPROTEIN"/>
    <property type="match status" value="1"/>
</dbReference>
<dbReference type="Proteomes" id="UP000499080">
    <property type="component" value="Unassembled WGS sequence"/>
</dbReference>
<dbReference type="InterPro" id="IPR012677">
    <property type="entry name" value="Nucleotide-bd_a/b_plait_sf"/>
</dbReference>
<dbReference type="SMART" id="SM00360">
    <property type="entry name" value="RRM"/>
    <property type="match status" value="1"/>
</dbReference>
<dbReference type="EMBL" id="BGPR01000543">
    <property type="protein sequence ID" value="GBM25689.1"/>
    <property type="molecule type" value="Genomic_DNA"/>
</dbReference>
<evidence type="ECO:0000259" key="6">
    <source>
        <dbReference type="PROSITE" id="PS50102"/>
    </source>
</evidence>
<protein>
    <submittedName>
        <fullName evidence="7">MKI67 FHA domain-interacting nucleolar phosphoprotein-like</fullName>
    </submittedName>
</protein>
<proteinExistence type="predicted"/>
<dbReference type="OrthoDB" id="21467at2759"/>
<keyword evidence="2 4" id="KW-0694">RNA-binding</keyword>
<dbReference type="GO" id="GO:0003723">
    <property type="term" value="F:RNA binding"/>
    <property type="evidence" value="ECO:0007669"/>
    <property type="project" value="UniProtKB-UniRule"/>
</dbReference>
<dbReference type="PROSITE" id="PS50102">
    <property type="entry name" value="RRM"/>
    <property type="match status" value="1"/>
</dbReference>
<evidence type="ECO:0000256" key="2">
    <source>
        <dbReference type="ARBA" id="ARBA00022884"/>
    </source>
</evidence>
<dbReference type="Gene3D" id="3.30.70.330">
    <property type="match status" value="1"/>
</dbReference>